<dbReference type="GO" id="GO:0016709">
    <property type="term" value="F:oxidoreductase activity, acting on paired donors, with incorporation or reduction of molecular oxygen, NAD(P)H as one donor, and incorporation of one atom of oxygen"/>
    <property type="evidence" value="ECO:0007669"/>
    <property type="project" value="UniProtKB-ARBA"/>
</dbReference>
<dbReference type="InterPro" id="IPR050641">
    <property type="entry name" value="RIFMO-like"/>
</dbReference>
<proteinExistence type="predicted"/>
<dbReference type="PRINTS" id="PR00420">
    <property type="entry name" value="RNGMNOXGNASE"/>
</dbReference>
<dbReference type="InterPro" id="IPR036188">
    <property type="entry name" value="FAD/NAD-bd_sf"/>
</dbReference>
<dbReference type="Gene3D" id="3.50.50.60">
    <property type="entry name" value="FAD/NAD(P)-binding domain"/>
    <property type="match status" value="1"/>
</dbReference>
<keyword evidence="3" id="KW-0274">FAD</keyword>
<organism evidence="5">
    <name type="scientific">Micromonospora sp. GMKU326</name>
    <dbReference type="NCBI Taxonomy" id="718015"/>
    <lineage>
        <taxon>Bacteria</taxon>
        <taxon>Bacillati</taxon>
        <taxon>Actinomycetota</taxon>
        <taxon>Actinomycetes</taxon>
        <taxon>Micromonosporales</taxon>
        <taxon>Micromonosporaceae</taxon>
        <taxon>Micromonospora</taxon>
    </lineage>
</organism>
<dbReference type="AlphaFoldDB" id="A0A0B6VRX1"/>
<protein>
    <submittedName>
        <fullName evidence="5">FAD-dependent oxidoreductase</fullName>
    </submittedName>
</protein>
<dbReference type="Pfam" id="PF01494">
    <property type="entry name" value="FAD_binding_3"/>
    <property type="match status" value="1"/>
</dbReference>
<sequence length="502" mass="53518">MTDTVIIAGAGPTGLMLAHELALQRVPVVVVERRPGPTDALPGMAINATVVDLLHQRGLMDHVGEYGFEFPRAHFAQIWLDPVRVPGRHGYNFVISQTNLVRVLAERAAKQGAEIRWEREVVDLAQDDAGVRVTVRSPGGQEVLTGRFLVGCDGPESAVRRLAGIDFPGQDLPFLGIVGDLEVGEDHPLLGYLGAGEFPGGLLTVGPLEPGVVRIATAEFDLRPADRTAPVTTDELRDSIRRLDGAELGDATPRWLGRWDAATRQADRYREGNVLLAGDAAHVHFPLGGQSMSTGIEDAVNLGWKLAATVHGHAPVGLLDSYQAERYPVAARAGRTTLAQMVLLHPLGHVAPLRELLTEMVELDEVNEFLVKLAYALDVDYPVPADQVAGETHPLLGRRLPDVPLRTGAGETSLAELLHAGRGLLLDLAGGAGPLALPGWDDRVDVVAAAPSDEIDAARVLLRPDGRVAWAQPAGTDRTEPTEGLGRALATWFGPARASAAG</sequence>
<evidence type="ECO:0000256" key="1">
    <source>
        <dbReference type="ARBA" id="ARBA00001974"/>
    </source>
</evidence>
<name>A0A0B6VRX1_9ACTN</name>
<dbReference type="Pfam" id="PF21274">
    <property type="entry name" value="Rng_hyd_C"/>
    <property type="match status" value="1"/>
</dbReference>
<dbReference type="PANTHER" id="PTHR43004:SF19">
    <property type="entry name" value="BINDING MONOOXYGENASE, PUTATIVE (JCVI)-RELATED"/>
    <property type="match status" value="1"/>
</dbReference>
<dbReference type="GO" id="GO:0071949">
    <property type="term" value="F:FAD binding"/>
    <property type="evidence" value="ECO:0007669"/>
    <property type="project" value="InterPro"/>
</dbReference>
<feature type="domain" description="FAD-binding" evidence="4">
    <location>
        <begin position="4"/>
        <end position="333"/>
    </location>
</feature>
<evidence type="ECO:0000256" key="2">
    <source>
        <dbReference type="ARBA" id="ARBA00022630"/>
    </source>
</evidence>
<dbReference type="Gene3D" id="3.30.70.2450">
    <property type="match status" value="1"/>
</dbReference>
<reference evidence="5" key="1">
    <citation type="submission" date="2015-01" db="EMBL/GenBank/DDBJ databases">
        <title>Characterization of the biosynthetic gene cluster for maklamicin, a spirotetronate-class antibiotic of the endophytic Micromonospora sp. GMKU326.</title>
        <authorList>
            <person name="Kitani S."/>
            <person name="Ratama D."/>
            <person name="Hashimoto J."/>
            <person name="Thamchaipenet A."/>
            <person name="Igarashi Y."/>
            <person name="Shin-ya K."/>
            <person name="Ikeda H."/>
            <person name="Nihira T."/>
        </authorList>
    </citation>
    <scope>NUCLEOTIDE SEQUENCE</scope>
    <source>
        <strain evidence="5">GMKU326</strain>
    </source>
</reference>
<dbReference type="InterPro" id="IPR002938">
    <property type="entry name" value="FAD-bd"/>
</dbReference>
<dbReference type="Gene3D" id="3.40.30.120">
    <property type="match status" value="1"/>
</dbReference>
<evidence type="ECO:0000256" key="3">
    <source>
        <dbReference type="ARBA" id="ARBA00022827"/>
    </source>
</evidence>
<gene>
    <name evidence="5" type="primary">makC1</name>
</gene>
<evidence type="ECO:0000259" key="4">
    <source>
        <dbReference type="Pfam" id="PF01494"/>
    </source>
</evidence>
<keyword evidence="2" id="KW-0285">Flavoprotein</keyword>
<dbReference type="EMBL" id="LC021382">
    <property type="protein sequence ID" value="BAQ25484.1"/>
    <property type="molecule type" value="Genomic_DNA"/>
</dbReference>
<comment type="cofactor">
    <cofactor evidence="1">
        <name>FAD</name>
        <dbReference type="ChEBI" id="CHEBI:57692"/>
    </cofactor>
</comment>
<evidence type="ECO:0000313" key="5">
    <source>
        <dbReference type="EMBL" id="BAQ25484.1"/>
    </source>
</evidence>
<dbReference type="PANTHER" id="PTHR43004">
    <property type="entry name" value="TRK SYSTEM POTASSIUM UPTAKE PROTEIN"/>
    <property type="match status" value="1"/>
</dbReference>
<dbReference type="SUPFAM" id="SSF51905">
    <property type="entry name" value="FAD/NAD(P)-binding domain"/>
    <property type="match status" value="1"/>
</dbReference>
<accession>A0A0B6VRX1</accession>